<dbReference type="EMBL" id="SODV01000002">
    <property type="protein sequence ID" value="TDW97124.1"/>
    <property type="molecule type" value="Genomic_DNA"/>
</dbReference>
<accession>A0A4R8DIJ3</accession>
<dbReference type="FunFam" id="1.10.630.10:FF:000018">
    <property type="entry name" value="Cytochrome P450 monooxygenase"/>
    <property type="match status" value="1"/>
</dbReference>
<dbReference type="InterPro" id="IPR001128">
    <property type="entry name" value="Cyt_P450"/>
</dbReference>
<evidence type="ECO:0000256" key="7">
    <source>
        <dbReference type="RuleBase" id="RU000461"/>
    </source>
</evidence>
<dbReference type="SUPFAM" id="SSF48264">
    <property type="entry name" value="Cytochrome P450"/>
    <property type="match status" value="1"/>
</dbReference>
<dbReference type="GO" id="GO:0005506">
    <property type="term" value="F:iron ion binding"/>
    <property type="evidence" value="ECO:0007669"/>
    <property type="project" value="InterPro"/>
</dbReference>
<dbReference type="InterPro" id="IPR036396">
    <property type="entry name" value="Cyt_P450_sf"/>
</dbReference>
<dbReference type="PROSITE" id="PS00086">
    <property type="entry name" value="CYTOCHROME_P450"/>
    <property type="match status" value="1"/>
</dbReference>
<protein>
    <submittedName>
        <fullName evidence="8">Cytochrome P450</fullName>
    </submittedName>
</protein>
<proteinExistence type="inferred from homology"/>
<keyword evidence="5 7" id="KW-0408">Iron</keyword>
<dbReference type="PRINTS" id="PR00359">
    <property type="entry name" value="BP450"/>
</dbReference>
<keyword evidence="3 7" id="KW-0479">Metal-binding</keyword>
<keyword evidence="9" id="KW-1185">Reference proteome</keyword>
<dbReference type="InterPro" id="IPR002397">
    <property type="entry name" value="Cyt_P450_B"/>
</dbReference>
<evidence type="ECO:0000256" key="2">
    <source>
        <dbReference type="ARBA" id="ARBA00022617"/>
    </source>
</evidence>
<comment type="similarity">
    <text evidence="1 7">Belongs to the cytochrome P450 family.</text>
</comment>
<dbReference type="GO" id="GO:0016705">
    <property type="term" value="F:oxidoreductase activity, acting on paired donors, with incorporation or reduction of molecular oxygen"/>
    <property type="evidence" value="ECO:0007669"/>
    <property type="project" value="InterPro"/>
</dbReference>
<organism evidence="8 9">
    <name type="scientific">Dinghuibacter silviterrae</name>
    <dbReference type="NCBI Taxonomy" id="1539049"/>
    <lineage>
        <taxon>Bacteria</taxon>
        <taxon>Pseudomonadati</taxon>
        <taxon>Bacteroidota</taxon>
        <taxon>Chitinophagia</taxon>
        <taxon>Chitinophagales</taxon>
        <taxon>Chitinophagaceae</taxon>
        <taxon>Dinghuibacter</taxon>
    </lineage>
</organism>
<reference evidence="8 9" key="1">
    <citation type="submission" date="2019-03" db="EMBL/GenBank/DDBJ databases">
        <title>Genomic Encyclopedia of Type Strains, Phase IV (KMG-IV): sequencing the most valuable type-strain genomes for metagenomic binning, comparative biology and taxonomic classification.</title>
        <authorList>
            <person name="Goeker M."/>
        </authorList>
    </citation>
    <scope>NUCLEOTIDE SEQUENCE [LARGE SCALE GENOMIC DNA]</scope>
    <source>
        <strain evidence="8 9">DSM 100059</strain>
    </source>
</reference>
<comment type="caution">
    <text evidence="8">The sequence shown here is derived from an EMBL/GenBank/DDBJ whole genome shotgun (WGS) entry which is preliminary data.</text>
</comment>
<dbReference type="GO" id="GO:0004497">
    <property type="term" value="F:monooxygenase activity"/>
    <property type="evidence" value="ECO:0007669"/>
    <property type="project" value="UniProtKB-KW"/>
</dbReference>
<name>A0A4R8DIJ3_9BACT</name>
<dbReference type="Proteomes" id="UP000294498">
    <property type="component" value="Unassembled WGS sequence"/>
</dbReference>
<dbReference type="RefSeq" id="WP_133998787.1">
    <property type="nucleotide sequence ID" value="NZ_SODV01000002.1"/>
</dbReference>
<sequence length="385" mass="42998">MNITTTLDPTSWFRQMQEESPVYYDPDMTFYFGGKGAWQVFRYNDVQRGLSDYAYFSNQYVPKQASLGNSLPMTDPPDHKKIRSLFNKAFTPPVMTQLSQWIHQKCDELLSPFMPTGKIDFIRDFADLLPATVIARLLGATDQDDRTIVSWARTLIGDPTVIGIAAFQQVQVEMGGYFYQLLQTRKKEPQEDLVSYLLATSLDGEGLTDADIIANCIAFLVAGSESVSGLLGNTMLTLTERPDLQMHLAQHPEDIPGTINEVLRFRSPVLSITRIARQPVTLNGQAIQEGDLVNLWIAAANRDPDVYASPDTFDLNRDNSKVLTFGYGIHHCIGALLARLETKIAVGYLVSHMTGFSVAPLHELARVPNVASFKYESLPIHFTTL</sequence>
<keyword evidence="2 7" id="KW-0349">Heme</keyword>
<keyword evidence="6 7" id="KW-0503">Monooxygenase</keyword>
<dbReference type="PANTHER" id="PTHR46696:SF3">
    <property type="entry name" value="PULCHERRIMINIC ACID SYNTHASE"/>
    <property type="match status" value="1"/>
</dbReference>
<evidence type="ECO:0000256" key="3">
    <source>
        <dbReference type="ARBA" id="ARBA00022723"/>
    </source>
</evidence>
<dbReference type="AlphaFoldDB" id="A0A4R8DIJ3"/>
<evidence type="ECO:0000313" key="9">
    <source>
        <dbReference type="Proteomes" id="UP000294498"/>
    </source>
</evidence>
<dbReference type="Pfam" id="PF00067">
    <property type="entry name" value="p450"/>
    <property type="match status" value="2"/>
</dbReference>
<gene>
    <name evidence="8" type="ORF">EDB95_4965</name>
</gene>
<evidence type="ECO:0000256" key="4">
    <source>
        <dbReference type="ARBA" id="ARBA00023002"/>
    </source>
</evidence>
<evidence type="ECO:0000256" key="1">
    <source>
        <dbReference type="ARBA" id="ARBA00010617"/>
    </source>
</evidence>
<dbReference type="InterPro" id="IPR017972">
    <property type="entry name" value="Cyt_P450_CS"/>
</dbReference>
<keyword evidence="4 7" id="KW-0560">Oxidoreductase</keyword>
<evidence type="ECO:0000256" key="6">
    <source>
        <dbReference type="ARBA" id="ARBA00023033"/>
    </source>
</evidence>
<dbReference type="OrthoDB" id="9801155at2"/>
<evidence type="ECO:0000256" key="5">
    <source>
        <dbReference type="ARBA" id="ARBA00023004"/>
    </source>
</evidence>
<dbReference type="PANTHER" id="PTHR46696">
    <property type="entry name" value="P450, PUTATIVE (EUROFUNG)-RELATED"/>
    <property type="match status" value="1"/>
</dbReference>
<dbReference type="Gene3D" id="1.10.630.10">
    <property type="entry name" value="Cytochrome P450"/>
    <property type="match status" value="1"/>
</dbReference>
<evidence type="ECO:0000313" key="8">
    <source>
        <dbReference type="EMBL" id="TDW97124.1"/>
    </source>
</evidence>
<dbReference type="GO" id="GO:0020037">
    <property type="term" value="F:heme binding"/>
    <property type="evidence" value="ECO:0007669"/>
    <property type="project" value="InterPro"/>
</dbReference>